<evidence type="ECO:0000256" key="4">
    <source>
        <dbReference type="ARBA" id="ARBA00023136"/>
    </source>
</evidence>
<dbReference type="GeneID" id="100366368"/>
<evidence type="ECO:0000256" key="3">
    <source>
        <dbReference type="ARBA" id="ARBA00022989"/>
    </source>
</evidence>
<name>A0ABM0GUS3_SACKO</name>
<accession>A0ABM0GUS3</accession>
<keyword evidence="3 5" id="KW-1133">Transmembrane helix</keyword>
<evidence type="ECO:0000259" key="6">
    <source>
        <dbReference type="Pfam" id="PF00892"/>
    </source>
</evidence>
<feature type="transmembrane region" description="Helical" evidence="5">
    <location>
        <begin position="104"/>
        <end position="125"/>
    </location>
</feature>
<dbReference type="PANTHER" id="PTHR22911">
    <property type="entry name" value="ACYL-MALONYL CONDENSING ENZYME-RELATED"/>
    <property type="match status" value="1"/>
</dbReference>
<feature type="transmembrane region" description="Helical" evidence="5">
    <location>
        <begin position="74"/>
        <end position="92"/>
    </location>
</feature>
<keyword evidence="4 5" id="KW-0472">Membrane</keyword>
<protein>
    <submittedName>
        <fullName evidence="8">Solute carrier family 35 member G1-like</fullName>
    </submittedName>
</protein>
<feature type="transmembrane region" description="Helical" evidence="5">
    <location>
        <begin position="43"/>
        <end position="62"/>
    </location>
</feature>
<dbReference type="Gene3D" id="1.10.3730.20">
    <property type="match status" value="1"/>
</dbReference>
<gene>
    <name evidence="8" type="primary">LOC100366368</name>
</gene>
<dbReference type="InterPro" id="IPR037185">
    <property type="entry name" value="EmrE-like"/>
</dbReference>
<feature type="transmembrane region" description="Helical" evidence="5">
    <location>
        <begin position="131"/>
        <end position="152"/>
    </location>
</feature>
<dbReference type="Proteomes" id="UP000694865">
    <property type="component" value="Unplaced"/>
</dbReference>
<dbReference type="SUPFAM" id="SSF103481">
    <property type="entry name" value="Multidrug resistance efflux transporter EmrE"/>
    <property type="match status" value="2"/>
</dbReference>
<feature type="transmembrane region" description="Helical" evidence="5">
    <location>
        <begin position="286"/>
        <end position="304"/>
    </location>
</feature>
<dbReference type="RefSeq" id="XP_002737793.1">
    <property type="nucleotide sequence ID" value="XM_002737747.1"/>
</dbReference>
<feature type="transmembrane region" description="Helical" evidence="5">
    <location>
        <begin position="310"/>
        <end position="328"/>
    </location>
</feature>
<evidence type="ECO:0000313" key="7">
    <source>
        <dbReference type="Proteomes" id="UP000694865"/>
    </source>
</evidence>
<evidence type="ECO:0000256" key="1">
    <source>
        <dbReference type="ARBA" id="ARBA00004141"/>
    </source>
</evidence>
<feature type="domain" description="EamA" evidence="6">
    <location>
        <begin position="43"/>
        <end position="175"/>
    </location>
</feature>
<keyword evidence="2 5" id="KW-0812">Transmembrane</keyword>
<dbReference type="InterPro" id="IPR000620">
    <property type="entry name" value="EamA_dom"/>
</dbReference>
<organism evidence="7 8">
    <name type="scientific">Saccoglossus kowalevskii</name>
    <name type="common">Acorn worm</name>
    <dbReference type="NCBI Taxonomy" id="10224"/>
    <lineage>
        <taxon>Eukaryota</taxon>
        <taxon>Metazoa</taxon>
        <taxon>Hemichordata</taxon>
        <taxon>Enteropneusta</taxon>
        <taxon>Harrimaniidae</taxon>
        <taxon>Saccoglossus</taxon>
    </lineage>
</organism>
<sequence>MDLYNDRHTLIDNLELQEIGVDVNNDDKLQRSKKKHHNFCRHIGLLYGFLSSIFFAAGFVGVKFFENNIHSFEVALARMLIQLMGVAPLLVCKNVTFPRKPLQIYWLVCRGVTGSFSVICAYFAVQHIGVGDALAIFFSNPVFTVFFAWMFLREKLSPIDLLLAVFTVSGVVLIVQPSFIFGGNNTHEKHSRIKGAAVALVGAVFAALVYICLKKLKTGIHLLIPIFYYALCGIIISSVSLSILQAFIVPQCRKDRIILFLIGAFAVVGQLFFTKAVQLEKAAYIAIIRSLDVVFSFIFEYFAFGRIPNLKVVAGTMLILSSAVCVAVKKMLAKSNKSQ</sequence>
<feature type="transmembrane region" description="Helical" evidence="5">
    <location>
        <begin position="159"/>
        <end position="181"/>
    </location>
</feature>
<dbReference type="Pfam" id="PF00892">
    <property type="entry name" value="EamA"/>
    <property type="match status" value="2"/>
</dbReference>
<feature type="transmembrane region" description="Helical" evidence="5">
    <location>
        <begin position="220"/>
        <end position="244"/>
    </location>
</feature>
<proteinExistence type="predicted"/>
<feature type="domain" description="EamA" evidence="6">
    <location>
        <begin position="194"/>
        <end position="326"/>
    </location>
</feature>
<comment type="subcellular location">
    <subcellularLocation>
        <location evidence="1">Membrane</location>
        <topology evidence="1">Multi-pass membrane protein</topology>
    </subcellularLocation>
</comment>
<evidence type="ECO:0000256" key="2">
    <source>
        <dbReference type="ARBA" id="ARBA00022692"/>
    </source>
</evidence>
<feature type="transmembrane region" description="Helical" evidence="5">
    <location>
        <begin position="256"/>
        <end position="274"/>
    </location>
</feature>
<evidence type="ECO:0000313" key="8">
    <source>
        <dbReference type="RefSeq" id="XP_002737793.1"/>
    </source>
</evidence>
<feature type="transmembrane region" description="Helical" evidence="5">
    <location>
        <begin position="193"/>
        <end position="213"/>
    </location>
</feature>
<evidence type="ECO:0000256" key="5">
    <source>
        <dbReference type="SAM" id="Phobius"/>
    </source>
</evidence>
<reference evidence="8" key="1">
    <citation type="submission" date="2025-08" db="UniProtKB">
        <authorList>
            <consortium name="RefSeq"/>
        </authorList>
    </citation>
    <scope>IDENTIFICATION</scope>
    <source>
        <tissue evidence="8">Testes</tissue>
    </source>
</reference>
<dbReference type="PANTHER" id="PTHR22911:SF6">
    <property type="entry name" value="SOLUTE CARRIER FAMILY 35 MEMBER G1"/>
    <property type="match status" value="1"/>
</dbReference>
<keyword evidence="7" id="KW-1185">Reference proteome</keyword>